<dbReference type="Pfam" id="PF00359">
    <property type="entry name" value="PTS_EIIA_2"/>
    <property type="match status" value="1"/>
</dbReference>
<dbReference type="PANTHER" id="PTHR47738">
    <property type="entry name" value="PTS SYSTEM FRUCTOSE-LIKE EIIA COMPONENT-RELATED"/>
    <property type="match status" value="1"/>
</dbReference>
<protein>
    <submittedName>
        <fullName evidence="2">PTS system IIA component, Gat family</fullName>
    </submittedName>
</protein>
<dbReference type="STRING" id="460384.SAMN05216313_105191"/>
<sequence length="149" mass="16673">MLRKELIRLDVEAKTAEEALRIMAGLFVESGVAKPSYPDAIVAREAQYPTALPATAFDIAVPHTFAEHVNEPAMGICVLRDPVEFHQMGSPEITLHPRLLFMLAITDPKDQIKLLRKIMKLIQNPEALNQIREAGDVDEVYSIVNPQLF</sequence>
<dbReference type="InterPro" id="IPR051541">
    <property type="entry name" value="PTS_SugarTrans_NitroReg"/>
</dbReference>
<dbReference type="CDD" id="cd00211">
    <property type="entry name" value="PTS_IIA_fru"/>
    <property type="match status" value="1"/>
</dbReference>
<dbReference type="SUPFAM" id="SSF55804">
    <property type="entry name" value="Phoshotransferase/anion transport protein"/>
    <property type="match status" value="1"/>
</dbReference>
<accession>A0A1I0E1M8</accession>
<gene>
    <name evidence="2" type="ORF">SAMN05216313_105191</name>
</gene>
<keyword evidence="3" id="KW-1185">Reference proteome</keyword>
<evidence type="ECO:0000259" key="1">
    <source>
        <dbReference type="PROSITE" id="PS51094"/>
    </source>
</evidence>
<dbReference type="PANTHER" id="PTHR47738:SF3">
    <property type="entry name" value="PHOSPHOTRANSFERASE SYSTEM MANNITOL_FRUCTOSE-SPECIFIC IIA DOMAIN CONTAINING PROTEIN"/>
    <property type="match status" value="1"/>
</dbReference>
<proteinExistence type="predicted"/>
<evidence type="ECO:0000313" key="2">
    <source>
        <dbReference type="EMBL" id="SET38517.1"/>
    </source>
</evidence>
<dbReference type="AlphaFoldDB" id="A0A1I0E1M8"/>
<reference evidence="3" key="1">
    <citation type="submission" date="2016-10" db="EMBL/GenBank/DDBJ databases">
        <authorList>
            <person name="Varghese N."/>
            <person name="Submissions S."/>
        </authorList>
    </citation>
    <scope>NUCLEOTIDE SEQUENCE [LARGE SCALE GENOMIC DNA]</scope>
    <source>
        <strain evidence="3">NLAE-zl-G277</strain>
    </source>
</reference>
<dbReference type="PROSITE" id="PS51094">
    <property type="entry name" value="PTS_EIIA_TYPE_2"/>
    <property type="match status" value="1"/>
</dbReference>
<dbReference type="InterPro" id="IPR002178">
    <property type="entry name" value="PTS_EIIA_type-2_dom"/>
</dbReference>
<name>A0A1I0E1M8_9FIRM</name>
<dbReference type="Gene3D" id="3.40.930.10">
    <property type="entry name" value="Mannitol-specific EII, Chain A"/>
    <property type="match status" value="1"/>
</dbReference>
<evidence type="ECO:0000313" key="3">
    <source>
        <dbReference type="Proteomes" id="UP000198508"/>
    </source>
</evidence>
<feature type="domain" description="PTS EIIA type-2" evidence="1">
    <location>
        <begin position="1"/>
        <end position="147"/>
    </location>
</feature>
<dbReference type="InterPro" id="IPR016152">
    <property type="entry name" value="PTrfase/Anion_transptr"/>
</dbReference>
<organism evidence="2 3">
    <name type="scientific">Enterocloster lavalensis</name>
    <dbReference type="NCBI Taxonomy" id="460384"/>
    <lineage>
        <taxon>Bacteria</taxon>
        <taxon>Bacillati</taxon>
        <taxon>Bacillota</taxon>
        <taxon>Clostridia</taxon>
        <taxon>Lachnospirales</taxon>
        <taxon>Lachnospiraceae</taxon>
        <taxon>Enterocloster</taxon>
    </lineage>
</organism>
<dbReference type="RefSeq" id="WP_092361854.1">
    <property type="nucleotide sequence ID" value="NZ_DAINWJ010000358.1"/>
</dbReference>
<dbReference type="EMBL" id="FOIM01000005">
    <property type="protein sequence ID" value="SET38517.1"/>
    <property type="molecule type" value="Genomic_DNA"/>
</dbReference>
<dbReference type="Proteomes" id="UP000198508">
    <property type="component" value="Unassembled WGS sequence"/>
</dbReference>